<feature type="domain" description="Glycosyltransferase 2-like" evidence="1">
    <location>
        <begin position="4"/>
        <end position="161"/>
    </location>
</feature>
<comment type="caution">
    <text evidence="2">The sequence shown here is derived from an EMBL/GenBank/DDBJ whole genome shotgun (WGS) entry which is preliminary data.</text>
</comment>
<dbReference type="InterPro" id="IPR050834">
    <property type="entry name" value="Glycosyltransf_2"/>
</dbReference>
<accession>A0A154VYV5</accession>
<dbReference type="SUPFAM" id="SSF53448">
    <property type="entry name" value="Nucleotide-diphospho-sugar transferases"/>
    <property type="match status" value="1"/>
</dbReference>
<evidence type="ECO:0000259" key="1">
    <source>
        <dbReference type="Pfam" id="PF00535"/>
    </source>
</evidence>
<gene>
    <name evidence="2" type="ORF">AUP43_10865</name>
</gene>
<dbReference type="Gene3D" id="3.90.550.10">
    <property type="entry name" value="Spore Coat Polysaccharide Biosynthesis Protein SpsA, Chain A"/>
    <property type="match status" value="1"/>
</dbReference>
<name>A0A154VYV5_9PROT</name>
<dbReference type="AlphaFoldDB" id="A0A154VYV5"/>
<dbReference type="InterPro" id="IPR001173">
    <property type="entry name" value="Glyco_trans_2-like"/>
</dbReference>
<dbReference type="PANTHER" id="PTHR43685:SF2">
    <property type="entry name" value="GLYCOSYLTRANSFERASE 2-LIKE DOMAIN-CONTAINING PROTEIN"/>
    <property type="match status" value="1"/>
</dbReference>
<dbReference type="InterPro" id="IPR029044">
    <property type="entry name" value="Nucleotide-diphossugar_trans"/>
</dbReference>
<proteinExistence type="predicted"/>
<protein>
    <recommendedName>
        <fullName evidence="1">Glycosyltransferase 2-like domain-containing protein</fullName>
    </recommendedName>
</protein>
<dbReference type="OrthoDB" id="5291101at2"/>
<dbReference type="STRING" id="580166.AUP43_10865"/>
<keyword evidence="3" id="KW-1185">Reference proteome</keyword>
<dbReference type="Proteomes" id="UP000076400">
    <property type="component" value="Unassembled WGS sequence"/>
</dbReference>
<evidence type="ECO:0000313" key="3">
    <source>
        <dbReference type="Proteomes" id="UP000076400"/>
    </source>
</evidence>
<dbReference type="PANTHER" id="PTHR43685">
    <property type="entry name" value="GLYCOSYLTRANSFERASE"/>
    <property type="match status" value="1"/>
</dbReference>
<evidence type="ECO:0000313" key="2">
    <source>
        <dbReference type="EMBL" id="KZD06417.1"/>
    </source>
</evidence>
<organism evidence="2 3">
    <name type="scientific">Oceanibaculum pacificum</name>
    <dbReference type="NCBI Taxonomy" id="580166"/>
    <lineage>
        <taxon>Bacteria</taxon>
        <taxon>Pseudomonadati</taxon>
        <taxon>Pseudomonadota</taxon>
        <taxon>Alphaproteobacteria</taxon>
        <taxon>Rhodospirillales</taxon>
        <taxon>Oceanibaculaceae</taxon>
        <taxon>Oceanibaculum</taxon>
    </lineage>
</organism>
<dbReference type="EMBL" id="LPXN01000122">
    <property type="protein sequence ID" value="KZD06417.1"/>
    <property type="molecule type" value="Genomic_DNA"/>
</dbReference>
<dbReference type="RefSeq" id="WP_067557533.1">
    <property type="nucleotide sequence ID" value="NZ_LPXN01000122.1"/>
</dbReference>
<dbReference type="Pfam" id="PF00535">
    <property type="entry name" value="Glycos_transf_2"/>
    <property type="match status" value="1"/>
</dbReference>
<sequence length="280" mass="30176">MRVSLVIPSLNQGRFLAEALAGALKGPDAADQVLVRDNLSTDDTETVLAGFKARHPDRLHVVREADGGQADALNKGFAAATGDLVGWLNADDRLTAGALARLRQAARAQPESVLFHGRAALIDSAGAPLGPYPVRPDGMLYDFSAGCFLCQPTVFLRREALALLGPLDTGLQTAMDLDLWLRAFRRYPGRIGFIEAVQAAQRMHADAKTHRLRPQVFAESMRVLHRHGLPVPQSWPLTYAAECGTEGPGWAQVAVAYEGVAGPEALRALYSHPSLSSRAR</sequence>
<reference evidence="2 3" key="1">
    <citation type="submission" date="2015-12" db="EMBL/GenBank/DDBJ databases">
        <title>Genome sequence of Oceanibaculum pacificum MCCC 1A02656.</title>
        <authorList>
            <person name="Lu L."/>
            <person name="Lai Q."/>
            <person name="Shao Z."/>
            <person name="Qian P."/>
        </authorList>
    </citation>
    <scope>NUCLEOTIDE SEQUENCE [LARGE SCALE GENOMIC DNA]</scope>
    <source>
        <strain evidence="2 3">MCCC 1A02656</strain>
    </source>
</reference>